<sequence length="212" mass="25021">MRAKTKNFFEDFLILLVVAIIIYAVYSFFFSSEEEQIQITNSPLIIEKEDKKENEKNIESIVKPLEENLEKDLEESPQEIKIEEEIQTSQTPEVSQTQNEGEVKIEEKTESEKQEIILDEKAKIEKFYQSIREKIYSNIEKNVDKSALKSGEFINIRVTILKDGKIEQLTLTEGKKEYFELTKPSVYKAFPVQINEDIKNNFPRYFRMKIEF</sequence>
<gene>
    <name evidence="3" type="ORF">CRU90_01615</name>
</gene>
<keyword evidence="2" id="KW-1133">Transmembrane helix</keyword>
<evidence type="ECO:0000256" key="1">
    <source>
        <dbReference type="SAM" id="MobiDB-lite"/>
    </source>
</evidence>
<feature type="region of interest" description="Disordered" evidence="1">
    <location>
        <begin position="82"/>
        <end position="108"/>
    </location>
</feature>
<keyword evidence="2" id="KW-0812">Transmembrane</keyword>
<evidence type="ECO:0000256" key="2">
    <source>
        <dbReference type="SAM" id="Phobius"/>
    </source>
</evidence>
<name>A0A4Q0ZGS2_9BACT</name>
<dbReference type="EMBL" id="PDJZ01000002">
    <property type="protein sequence ID" value="RXJ85302.1"/>
    <property type="molecule type" value="Genomic_DNA"/>
</dbReference>
<comment type="caution">
    <text evidence="3">The sequence shown here is derived from an EMBL/GenBank/DDBJ whole genome shotgun (WGS) entry which is preliminary data.</text>
</comment>
<evidence type="ECO:0000313" key="3">
    <source>
        <dbReference type="EMBL" id="RXJ85302.1"/>
    </source>
</evidence>
<keyword evidence="2" id="KW-0472">Membrane</keyword>
<evidence type="ECO:0000313" key="4">
    <source>
        <dbReference type="Proteomes" id="UP000290870"/>
    </source>
</evidence>
<protein>
    <recommendedName>
        <fullName evidence="5">TonB C-terminal domain-containing protein</fullName>
    </recommendedName>
</protein>
<proteinExistence type="predicted"/>
<accession>A0A4Q0ZGS2</accession>
<reference evidence="3 4" key="1">
    <citation type="submission" date="2017-10" db="EMBL/GenBank/DDBJ databases">
        <title>Genomics of the genus Arcobacter.</title>
        <authorList>
            <person name="Perez-Cataluna A."/>
            <person name="Figueras M.J."/>
        </authorList>
    </citation>
    <scope>NUCLEOTIDE SEQUENCE [LARGE SCALE GENOMIC DNA]</scope>
    <source>
        <strain evidence="3 4">F26</strain>
    </source>
</reference>
<dbReference type="OrthoDB" id="5349001at2"/>
<dbReference type="AlphaFoldDB" id="A0A4Q0ZGS2"/>
<dbReference type="RefSeq" id="WP_128985525.1">
    <property type="nucleotide sequence ID" value="NZ_PDJZ01000002.1"/>
</dbReference>
<organism evidence="3 4">
    <name type="scientific">Arcobacter cloacae</name>
    <dbReference type="NCBI Taxonomy" id="1054034"/>
    <lineage>
        <taxon>Bacteria</taxon>
        <taxon>Pseudomonadati</taxon>
        <taxon>Campylobacterota</taxon>
        <taxon>Epsilonproteobacteria</taxon>
        <taxon>Campylobacterales</taxon>
        <taxon>Arcobacteraceae</taxon>
        <taxon>Arcobacter</taxon>
    </lineage>
</organism>
<feature type="transmembrane region" description="Helical" evidence="2">
    <location>
        <begin position="12"/>
        <end position="30"/>
    </location>
</feature>
<evidence type="ECO:0008006" key="5">
    <source>
        <dbReference type="Google" id="ProtNLM"/>
    </source>
</evidence>
<dbReference type="Proteomes" id="UP000290870">
    <property type="component" value="Unassembled WGS sequence"/>
</dbReference>